<evidence type="ECO:0008006" key="3">
    <source>
        <dbReference type="Google" id="ProtNLM"/>
    </source>
</evidence>
<name>A0A1H8AP62_9ACTN</name>
<proteinExistence type="predicted"/>
<keyword evidence="2" id="KW-1185">Reference proteome</keyword>
<evidence type="ECO:0000313" key="2">
    <source>
        <dbReference type="Proteomes" id="UP000198953"/>
    </source>
</evidence>
<dbReference type="Gene3D" id="3.40.50.450">
    <property type="match status" value="1"/>
</dbReference>
<dbReference type="AlphaFoldDB" id="A0A1H8AP62"/>
<gene>
    <name evidence="1" type="ORF">SAMN05660976_05928</name>
</gene>
<dbReference type="STRING" id="46177.SAMN05660976_05928"/>
<organism evidence="1 2">
    <name type="scientific">Nonomuraea pusilla</name>
    <dbReference type="NCBI Taxonomy" id="46177"/>
    <lineage>
        <taxon>Bacteria</taxon>
        <taxon>Bacillati</taxon>
        <taxon>Actinomycetota</taxon>
        <taxon>Actinomycetes</taxon>
        <taxon>Streptosporangiales</taxon>
        <taxon>Streptosporangiaceae</taxon>
        <taxon>Nonomuraea</taxon>
    </lineage>
</organism>
<dbReference type="Proteomes" id="UP000198953">
    <property type="component" value="Unassembled WGS sequence"/>
</dbReference>
<accession>A0A1H8AP62</accession>
<protein>
    <recommendedName>
        <fullName evidence="3">DNA recombination-mediator protein A</fullName>
    </recommendedName>
</protein>
<evidence type="ECO:0000313" key="1">
    <source>
        <dbReference type="EMBL" id="SEM72481.1"/>
    </source>
</evidence>
<dbReference type="SUPFAM" id="SSF102405">
    <property type="entry name" value="MCP/YpsA-like"/>
    <property type="match status" value="1"/>
</dbReference>
<sequence>MERVRGASITGMIRVAVSGHRGLPPRTAELVDAAVRAALAGHAPRLVGLSCLADGADQLFARAVLDLGGALEVVVPAERYRDGLPGSAHDEYDALLKQAAVVHRLPFADSTPRAHMAASLAMLDRADELLAVWDGRPARGYGGTADVVAEAGRRGLPVRVVWPPGARRD</sequence>
<dbReference type="EMBL" id="FOBF01000016">
    <property type="protein sequence ID" value="SEM72481.1"/>
    <property type="molecule type" value="Genomic_DNA"/>
</dbReference>
<reference evidence="1 2" key="1">
    <citation type="submission" date="2016-10" db="EMBL/GenBank/DDBJ databases">
        <authorList>
            <person name="de Groot N.N."/>
        </authorList>
    </citation>
    <scope>NUCLEOTIDE SEQUENCE [LARGE SCALE GENOMIC DNA]</scope>
    <source>
        <strain evidence="1 2">DSM 43357</strain>
    </source>
</reference>